<evidence type="ECO:0000313" key="8">
    <source>
        <dbReference type="Proteomes" id="UP001239680"/>
    </source>
</evidence>
<gene>
    <name evidence="7" type="ORF">Q9295_14680</name>
</gene>
<dbReference type="Proteomes" id="UP001239680">
    <property type="component" value="Unassembled WGS sequence"/>
</dbReference>
<dbReference type="PROSITE" id="PS50893">
    <property type="entry name" value="ABC_TRANSPORTER_2"/>
    <property type="match status" value="1"/>
</dbReference>
<dbReference type="InterPro" id="IPR003439">
    <property type="entry name" value="ABC_transporter-like_ATP-bd"/>
</dbReference>
<dbReference type="RefSeq" id="WP_306681324.1">
    <property type="nucleotide sequence ID" value="NZ_JAVDBT010000014.1"/>
</dbReference>
<dbReference type="InterPro" id="IPR050319">
    <property type="entry name" value="ABC_transp_ATP-bind"/>
</dbReference>
<evidence type="ECO:0000256" key="2">
    <source>
        <dbReference type="ARBA" id="ARBA00005417"/>
    </source>
</evidence>
<evidence type="ECO:0000313" key="7">
    <source>
        <dbReference type="EMBL" id="MDQ2067621.1"/>
    </source>
</evidence>
<evidence type="ECO:0000256" key="5">
    <source>
        <dbReference type="ARBA" id="ARBA00022840"/>
    </source>
</evidence>
<dbReference type="PANTHER" id="PTHR43776">
    <property type="entry name" value="TRANSPORT ATP-BINDING PROTEIN"/>
    <property type="match status" value="1"/>
</dbReference>
<dbReference type="Pfam" id="PF08352">
    <property type="entry name" value="oligo_HPY"/>
    <property type="match status" value="1"/>
</dbReference>
<dbReference type="CDD" id="cd03257">
    <property type="entry name" value="ABC_NikE_OppD_transporters"/>
    <property type="match status" value="1"/>
</dbReference>
<organism evidence="7 8">
    <name type="scientific">Pseudogemmobacter lacusdianii</name>
    <dbReference type="NCBI Taxonomy" id="3069608"/>
    <lineage>
        <taxon>Bacteria</taxon>
        <taxon>Pseudomonadati</taxon>
        <taxon>Pseudomonadota</taxon>
        <taxon>Alphaproteobacteria</taxon>
        <taxon>Rhodobacterales</taxon>
        <taxon>Paracoccaceae</taxon>
        <taxon>Pseudogemmobacter</taxon>
    </lineage>
</organism>
<dbReference type="SMART" id="SM00382">
    <property type="entry name" value="AAA"/>
    <property type="match status" value="1"/>
</dbReference>
<keyword evidence="3" id="KW-0813">Transport</keyword>
<reference evidence="7 8" key="1">
    <citation type="submission" date="2023-08" db="EMBL/GenBank/DDBJ databases">
        <title>Characterization of two Paracoccaceae strains isolated from Phycosphere and proposal of Xinfangfangia lacusdiani sp. nov.</title>
        <authorList>
            <person name="Deng Y."/>
            <person name="Zhang Y.Q."/>
        </authorList>
    </citation>
    <scope>NUCLEOTIDE SEQUENCE [LARGE SCALE GENOMIC DNA]</scope>
    <source>
        <strain evidence="7 8">CPCC 101601</strain>
    </source>
</reference>
<dbReference type="SUPFAM" id="SSF52540">
    <property type="entry name" value="P-loop containing nucleoside triphosphate hydrolases"/>
    <property type="match status" value="1"/>
</dbReference>
<proteinExistence type="inferred from homology"/>
<keyword evidence="5 7" id="KW-0067">ATP-binding</keyword>
<dbReference type="PANTHER" id="PTHR43776:SF7">
    <property type="entry name" value="D,D-DIPEPTIDE TRANSPORT ATP-BINDING PROTEIN DDPF-RELATED"/>
    <property type="match status" value="1"/>
</dbReference>
<evidence type="ECO:0000256" key="4">
    <source>
        <dbReference type="ARBA" id="ARBA00022741"/>
    </source>
</evidence>
<comment type="similarity">
    <text evidence="2">Belongs to the ABC transporter superfamily.</text>
</comment>
<feature type="domain" description="ABC transporter" evidence="6">
    <location>
        <begin position="15"/>
        <end position="260"/>
    </location>
</feature>
<dbReference type="Pfam" id="PF00005">
    <property type="entry name" value="ABC_tran"/>
    <property type="match status" value="1"/>
</dbReference>
<dbReference type="EMBL" id="JAVDBT010000014">
    <property type="protein sequence ID" value="MDQ2067621.1"/>
    <property type="molecule type" value="Genomic_DNA"/>
</dbReference>
<dbReference type="NCBIfam" id="TIGR01727">
    <property type="entry name" value="oligo_HPY"/>
    <property type="match status" value="1"/>
</dbReference>
<keyword evidence="4" id="KW-0547">Nucleotide-binding</keyword>
<dbReference type="InterPro" id="IPR013563">
    <property type="entry name" value="Oligopep_ABC_C"/>
</dbReference>
<sequence length="326" mass="35405">MTAPAKPPLYVVENLRLDMVLPGGPLALLQRSDRRVLNILDDISLQVERGETLGLVGESGSGKTTLARAMLGLLPISSGKLSMNGQELTPGNMAQLRRATAMMFQDPIASLSPRMRVGDLVTEPFIIHGPRPADRAATARALLAQVGLPPEMAQRYPHELSGGQARRVCTARALALEPAFVIADEPTAGLDVSVQGEILNLLADLKEQRGISFLIITHNLAVIRHTSDRIGILYLGRLVESGPTREVFRAPAHPYTASLIASEPDPDPRRRRQELAIKGEIPSLLRRPSGCEFHSRCPIAEVICHQTRPSLRQIAPGRSVRCHLAG</sequence>
<comment type="subcellular location">
    <subcellularLocation>
        <location evidence="1">Cell inner membrane</location>
        <topology evidence="1">Peripheral membrane protein</topology>
    </subcellularLocation>
</comment>
<dbReference type="InterPro" id="IPR003593">
    <property type="entry name" value="AAA+_ATPase"/>
</dbReference>
<accession>A0ABU0W0T2</accession>
<comment type="caution">
    <text evidence="7">The sequence shown here is derived from an EMBL/GenBank/DDBJ whole genome shotgun (WGS) entry which is preliminary data.</text>
</comment>
<evidence type="ECO:0000256" key="3">
    <source>
        <dbReference type="ARBA" id="ARBA00022448"/>
    </source>
</evidence>
<protein>
    <submittedName>
        <fullName evidence="7">ABC transporter ATP-binding protein</fullName>
    </submittedName>
</protein>
<dbReference type="GO" id="GO:0005524">
    <property type="term" value="F:ATP binding"/>
    <property type="evidence" value="ECO:0007669"/>
    <property type="project" value="UniProtKB-KW"/>
</dbReference>
<keyword evidence="8" id="KW-1185">Reference proteome</keyword>
<evidence type="ECO:0000259" key="6">
    <source>
        <dbReference type="PROSITE" id="PS50893"/>
    </source>
</evidence>
<evidence type="ECO:0000256" key="1">
    <source>
        <dbReference type="ARBA" id="ARBA00004417"/>
    </source>
</evidence>
<dbReference type="Gene3D" id="3.40.50.300">
    <property type="entry name" value="P-loop containing nucleotide triphosphate hydrolases"/>
    <property type="match status" value="1"/>
</dbReference>
<name>A0ABU0W0T2_9RHOB</name>
<dbReference type="InterPro" id="IPR027417">
    <property type="entry name" value="P-loop_NTPase"/>
</dbReference>